<name>S8AF77_DACHA</name>
<dbReference type="InterPro" id="IPR026893">
    <property type="entry name" value="Tyr/Ser_Pase_IphP-type"/>
</dbReference>
<dbReference type="STRING" id="1284197.S8AF77"/>
<comment type="caution">
    <text evidence="1">The sequence shown here is derived from an EMBL/GenBank/DDBJ whole genome shotgun (WGS) entry which is preliminary data.</text>
</comment>
<dbReference type="PROSITE" id="PS00383">
    <property type="entry name" value="TYR_PHOSPHATASE_1"/>
    <property type="match status" value="1"/>
</dbReference>
<dbReference type="OrthoDB" id="9988524at2759"/>
<accession>S8AF77</accession>
<dbReference type="Proteomes" id="UP000015100">
    <property type="component" value="Unassembled WGS sequence"/>
</dbReference>
<dbReference type="OMA" id="PWETIRI"/>
<dbReference type="SUPFAM" id="SSF52799">
    <property type="entry name" value="(Phosphotyrosine protein) phosphatases II"/>
    <property type="match status" value="1"/>
</dbReference>
<reference evidence="1 2" key="1">
    <citation type="journal article" date="2013" name="PLoS Genet.">
        <title>Genomic mechanisms accounting for the adaptation to parasitism in nematode-trapping fungi.</title>
        <authorList>
            <person name="Meerupati T."/>
            <person name="Andersson K.M."/>
            <person name="Friman E."/>
            <person name="Kumar D."/>
            <person name="Tunlid A."/>
            <person name="Ahren D."/>
        </authorList>
    </citation>
    <scope>NUCLEOTIDE SEQUENCE [LARGE SCALE GENOMIC DNA]</scope>
    <source>
        <strain evidence="1 2">CBS 200.50</strain>
    </source>
</reference>
<dbReference type="eggNOG" id="ENOG502S8V4">
    <property type="taxonomic scope" value="Eukaryota"/>
</dbReference>
<keyword evidence="2" id="KW-1185">Reference proteome</keyword>
<dbReference type="GO" id="GO:0004721">
    <property type="term" value="F:phosphoprotein phosphatase activity"/>
    <property type="evidence" value="ECO:0007669"/>
    <property type="project" value="InterPro"/>
</dbReference>
<gene>
    <name evidence="1" type="ORF">H072_4528</name>
</gene>
<dbReference type="InterPro" id="IPR016130">
    <property type="entry name" value="Tyr_Pase_AS"/>
</dbReference>
<dbReference type="InterPro" id="IPR029021">
    <property type="entry name" value="Prot-tyrosine_phosphatase-like"/>
</dbReference>
<evidence type="ECO:0000313" key="1">
    <source>
        <dbReference type="EMBL" id="EPS41574.1"/>
    </source>
</evidence>
<dbReference type="Pfam" id="PF13350">
    <property type="entry name" value="Y_phosphatase3"/>
    <property type="match status" value="1"/>
</dbReference>
<protein>
    <recommendedName>
        <fullName evidence="3">Tyrosine specific protein phosphatases domain-containing protein</fullName>
    </recommendedName>
</protein>
<evidence type="ECO:0000313" key="2">
    <source>
        <dbReference type="Proteomes" id="UP000015100"/>
    </source>
</evidence>
<dbReference type="EMBL" id="AQGS01000237">
    <property type="protein sequence ID" value="EPS41574.1"/>
    <property type="molecule type" value="Genomic_DNA"/>
</dbReference>
<evidence type="ECO:0008006" key="3">
    <source>
        <dbReference type="Google" id="ProtNLM"/>
    </source>
</evidence>
<dbReference type="Gene3D" id="3.90.190.10">
    <property type="entry name" value="Protein tyrosine phosphatase superfamily"/>
    <property type="match status" value="1"/>
</dbReference>
<dbReference type="HOGENOM" id="CLU_057546_2_0_1"/>
<reference evidence="2" key="2">
    <citation type="submission" date="2013-04" db="EMBL/GenBank/DDBJ databases">
        <title>Genomic mechanisms accounting for the adaptation to parasitism in nematode-trapping fungi.</title>
        <authorList>
            <person name="Ahren D.G."/>
        </authorList>
    </citation>
    <scope>NUCLEOTIDE SEQUENCE [LARGE SCALE GENOMIC DNA]</scope>
    <source>
        <strain evidence="2">CBS 200.50</strain>
    </source>
</reference>
<dbReference type="AlphaFoldDB" id="S8AF77"/>
<proteinExistence type="predicted"/>
<organism evidence="1 2">
    <name type="scientific">Dactylellina haptotyla (strain CBS 200.50)</name>
    <name type="common">Nematode-trapping fungus</name>
    <name type="synonym">Monacrosporium haptotylum</name>
    <dbReference type="NCBI Taxonomy" id="1284197"/>
    <lineage>
        <taxon>Eukaryota</taxon>
        <taxon>Fungi</taxon>
        <taxon>Dikarya</taxon>
        <taxon>Ascomycota</taxon>
        <taxon>Pezizomycotina</taxon>
        <taxon>Orbiliomycetes</taxon>
        <taxon>Orbiliales</taxon>
        <taxon>Orbiliaceae</taxon>
        <taxon>Dactylellina</taxon>
    </lineage>
</organism>
<sequence>MQLLTESTHLNTIIDLRTKTELERVPTKRADGNPVAVVSGATVYNIPYINDAYIRKALLSKLPWHRFIQVIVYHILGFRTAVAKIVSRLVIVPMGLRGIAYECVKWLGPEIQQTFSIFSDESRYPTLIHCTQGKDRTGLAILLVLLVLLGENDAGVKAIDYDYMLSNDGLKGLREEMIKEMRPFGYTDEFLEAQEGWVEVVVGFIEERGGIEKYLASVGVNADDLDRIRHPLSFSYELPLILSEFNFPAAI</sequence>